<dbReference type="Gene3D" id="3.30.160.60">
    <property type="entry name" value="Classic Zinc Finger"/>
    <property type="match status" value="1"/>
</dbReference>
<organism evidence="1 2">
    <name type="scientific">Mycena belliarum</name>
    <dbReference type="NCBI Taxonomy" id="1033014"/>
    <lineage>
        <taxon>Eukaryota</taxon>
        <taxon>Fungi</taxon>
        <taxon>Dikarya</taxon>
        <taxon>Basidiomycota</taxon>
        <taxon>Agaricomycotina</taxon>
        <taxon>Agaricomycetes</taxon>
        <taxon>Agaricomycetidae</taxon>
        <taxon>Agaricales</taxon>
        <taxon>Marasmiineae</taxon>
        <taxon>Mycenaceae</taxon>
        <taxon>Mycena</taxon>
    </lineage>
</organism>
<keyword evidence="2" id="KW-1185">Reference proteome</keyword>
<dbReference type="Proteomes" id="UP001222325">
    <property type="component" value="Unassembled WGS sequence"/>
</dbReference>
<evidence type="ECO:0000313" key="2">
    <source>
        <dbReference type="Proteomes" id="UP001222325"/>
    </source>
</evidence>
<dbReference type="EMBL" id="JARJCN010000028">
    <property type="protein sequence ID" value="KAJ7087684.1"/>
    <property type="molecule type" value="Genomic_DNA"/>
</dbReference>
<name>A0AAD6XQQ2_9AGAR</name>
<dbReference type="AlphaFoldDB" id="A0AAD6XQQ2"/>
<sequence>MVPCGQRLSCWTAFYKHQIQHCTKNHKGQTRFICRLKSCSAKLHSSEEGLKTHIRSHLKNLPLPCPFIDCKPVDPGLGLAVQLNTFTRIIDLTRHFEEMHSHLFGLVLDAHSAILLPRWEPCQCPTHPLPRPPPLPVSILPPGSLFAGPIRVQPTARLIRLMSDNIPFPSLPAAHNPKSVRPRKRLQIQPTRDETAHNQLYRRDGPYEFADLPKVVDNHDIAGSPDFVVQRVGEGLPFRKDLARPLPMCRMPMRERPPPPTSIFYDTLRKQVLQEYAEGETDLTNS</sequence>
<proteinExistence type="predicted"/>
<comment type="caution">
    <text evidence="1">The sequence shown here is derived from an EMBL/GenBank/DDBJ whole genome shotgun (WGS) entry which is preliminary data.</text>
</comment>
<reference evidence="1" key="1">
    <citation type="submission" date="2023-03" db="EMBL/GenBank/DDBJ databases">
        <title>Massive genome expansion in bonnet fungi (Mycena s.s.) driven by repeated elements and novel gene families across ecological guilds.</title>
        <authorList>
            <consortium name="Lawrence Berkeley National Laboratory"/>
            <person name="Harder C.B."/>
            <person name="Miyauchi S."/>
            <person name="Viragh M."/>
            <person name="Kuo A."/>
            <person name="Thoen E."/>
            <person name="Andreopoulos B."/>
            <person name="Lu D."/>
            <person name="Skrede I."/>
            <person name="Drula E."/>
            <person name="Henrissat B."/>
            <person name="Morin E."/>
            <person name="Kohler A."/>
            <person name="Barry K."/>
            <person name="LaButti K."/>
            <person name="Morin E."/>
            <person name="Salamov A."/>
            <person name="Lipzen A."/>
            <person name="Mereny Z."/>
            <person name="Hegedus B."/>
            <person name="Baldrian P."/>
            <person name="Stursova M."/>
            <person name="Weitz H."/>
            <person name="Taylor A."/>
            <person name="Grigoriev I.V."/>
            <person name="Nagy L.G."/>
            <person name="Martin F."/>
            <person name="Kauserud H."/>
        </authorList>
    </citation>
    <scope>NUCLEOTIDE SEQUENCE</scope>
    <source>
        <strain evidence="1">CBHHK173m</strain>
    </source>
</reference>
<accession>A0AAD6XQQ2</accession>
<protein>
    <submittedName>
        <fullName evidence="1">Uncharacterized protein</fullName>
    </submittedName>
</protein>
<evidence type="ECO:0000313" key="1">
    <source>
        <dbReference type="EMBL" id="KAJ7087684.1"/>
    </source>
</evidence>
<gene>
    <name evidence="1" type="ORF">B0H15DRAFT_300556</name>
</gene>